<dbReference type="InterPro" id="IPR016103">
    <property type="entry name" value="ProQ/FinO"/>
</dbReference>
<dbReference type="AlphaFoldDB" id="A0A2N4XX09"/>
<keyword evidence="2" id="KW-0694">RNA-binding</keyword>
<comment type="caution">
    <text evidence="5">The sequence shown here is derived from an EMBL/GenBank/DDBJ whole genome shotgun (WGS) entry which is preliminary data.</text>
</comment>
<dbReference type="RefSeq" id="WP_101626978.1">
    <property type="nucleotide sequence ID" value="NZ_NJPO01000117.1"/>
</dbReference>
<dbReference type="GO" id="GO:0005829">
    <property type="term" value="C:cytosol"/>
    <property type="evidence" value="ECO:0007669"/>
    <property type="project" value="TreeGrafter"/>
</dbReference>
<evidence type="ECO:0000256" key="2">
    <source>
        <dbReference type="ARBA" id="ARBA00022884"/>
    </source>
</evidence>
<dbReference type="SMART" id="SM00945">
    <property type="entry name" value="ProQ"/>
    <property type="match status" value="1"/>
</dbReference>
<dbReference type="Gene3D" id="1.10.1710.10">
    <property type="entry name" value="ProQ/FinO domain"/>
    <property type="match status" value="1"/>
</dbReference>
<evidence type="ECO:0000259" key="4">
    <source>
        <dbReference type="SMART" id="SM00945"/>
    </source>
</evidence>
<dbReference type="GO" id="GO:0033592">
    <property type="term" value="F:RNA strand annealing activity"/>
    <property type="evidence" value="ECO:0007669"/>
    <property type="project" value="InterPro"/>
</dbReference>
<name>A0A2N4XX09_9GAMM</name>
<dbReference type="SUPFAM" id="SSF48657">
    <property type="entry name" value="FinO-like"/>
    <property type="match status" value="1"/>
</dbReference>
<proteinExistence type="predicted"/>
<dbReference type="InterPro" id="IPR036442">
    <property type="entry name" value="ProQ/FinO_sf"/>
</dbReference>
<dbReference type="EMBL" id="NJPO01000117">
    <property type="protein sequence ID" value="PLK58450.1"/>
    <property type="molecule type" value="Genomic_DNA"/>
</dbReference>
<keyword evidence="3" id="KW-0143">Chaperone</keyword>
<dbReference type="OrthoDB" id="8421419at2"/>
<sequence>MENQSKLNSNKKVIAFLTQHFPLCFTSVGETRPLKIGIFKDLVEWVQSQDTLSKTKLRSALRLYTSSWRYLYGIKHGVQRVDLNGHSCGELKAEHIEYARKQLEEVKARIYQHRIVQKIKHSELEKSSVPQCSQYMQT</sequence>
<dbReference type="GO" id="GO:0034057">
    <property type="term" value="F:RNA strand-exchange activity"/>
    <property type="evidence" value="ECO:0007669"/>
    <property type="project" value="InterPro"/>
</dbReference>
<evidence type="ECO:0000313" key="6">
    <source>
        <dbReference type="Proteomes" id="UP000234253"/>
    </source>
</evidence>
<gene>
    <name evidence="5" type="ORF">CEX73_02280</name>
</gene>
<reference evidence="5 6" key="1">
    <citation type="submission" date="2017-06" db="EMBL/GenBank/DDBJ databases">
        <title>Metabolic interaction between xylem feeders and their symbionts.</title>
        <authorList>
            <person name="Chouaia B."/>
        </authorList>
    </citation>
    <scope>NUCLEOTIDE SEQUENCE [LARGE SCALE GENOMIC DNA]</scope>
    <source>
        <strain evidence="5 6">Gra</strain>
    </source>
</reference>
<evidence type="ECO:0000256" key="1">
    <source>
        <dbReference type="ARBA" id="ARBA00022490"/>
    </source>
</evidence>
<dbReference type="NCBIfam" id="NF003434">
    <property type="entry name" value="PRK04950.1"/>
    <property type="match status" value="1"/>
</dbReference>
<keyword evidence="1" id="KW-0963">Cytoplasm</keyword>
<accession>A0A2N4XX09</accession>
<evidence type="ECO:0000313" key="5">
    <source>
        <dbReference type="EMBL" id="PLK58450.1"/>
    </source>
</evidence>
<dbReference type="InterPro" id="IPR023529">
    <property type="entry name" value="ProQ"/>
</dbReference>
<feature type="domain" description="ProQ/FinO" evidence="4">
    <location>
        <begin position="5"/>
        <end position="119"/>
    </location>
</feature>
<dbReference type="Proteomes" id="UP000234253">
    <property type="component" value="Unassembled WGS sequence"/>
</dbReference>
<dbReference type="GO" id="GO:0010608">
    <property type="term" value="P:post-transcriptional regulation of gene expression"/>
    <property type="evidence" value="ECO:0007669"/>
    <property type="project" value="InterPro"/>
</dbReference>
<dbReference type="PANTHER" id="PTHR38106:SF1">
    <property type="entry name" value="RNA CHAPERONE PROQ"/>
    <property type="match status" value="1"/>
</dbReference>
<feature type="non-terminal residue" evidence="5">
    <location>
        <position position="138"/>
    </location>
</feature>
<dbReference type="PANTHER" id="PTHR38106">
    <property type="entry name" value="RNA CHAPERONE PROQ"/>
    <property type="match status" value="1"/>
</dbReference>
<protein>
    <submittedName>
        <fullName evidence="5">RNA chaperone ProQ</fullName>
    </submittedName>
</protein>
<organism evidence="5 6">
    <name type="scientific">Candidatus Palibaumannia cicadellinicola</name>
    <dbReference type="NCBI Taxonomy" id="186490"/>
    <lineage>
        <taxon>Bacteria</taxon>
        <taxon>Pseudomonadati</taxon>
        <taxon>Pseudomonadota</taxon>
        <taxon>Gammaproteobacteria</taxon>
        <taxon>Candidatus Palibaumannia</taxon>
    </lineage>
</organism>
<dbReference type="Pfam" id="PF04352">
    <property type="entry name" value="ProQ"/>
    <property type="match status" value="1"/>
</dbReference>
<evidence type="ECO:0000256" key="3">
    <source>
        <dbReference type="ARBA" id="ARBA00023186"/>
    </source>
</evidence>